<dbReference type="Pfam" id="PF00639">
    <property type="entry name" value="Rotamase"/>
    <property type="match status" value="1"/>
</dbReference>
<dbReference type="InterPro" id="IPR027304">
    <property type="entry name" value="Trigger_fact/SurA_dom_sf"/>
</dbReference>
<evidence type="ECO:0000256" key="1">
    <source>
        <dbReference type="ARBA" id="ARBA00000971"/>
    </source>
</evidence>
<dbReference type="SUPFAM" id="SSF109998">
    <property type="entry name" value="Triger factor/SurA peptide-binding domain-like"/>
    <property type="match status" value="1"/>
</dbReference>
<dbReference type="Proteomes" id="UP000294360">
    <property type="component" value="Chromosome"/>
</dbReference>
<dbReference type="PROSITE" id="PS50198">
    <property type="entry name" value="PPIC_PPIASE_2"/>
    <property type="match status" value="1"/>
</dbReference>
<evidence type="ECO:0000259" key="9">
    <source>
        <dbReference type="PROSITE" id="PS50198"/>
    </source>
</evidence>
<dbReference type="KEGG" id="mtun:MTUNDRAET4_2918"/>
<dbReference type="EMBL" id="LR536450">
    <property type="protein sequence ID" value="VFU09805.1"/>
    <property type="molecule type" value="Genomic_DNA"/>
</dbReference>
<evidence type="ECO:0000313" key="10">
    <source>
        <dbReference type="EMBL" id="VFU09805.1"/>
    </source>
</evidence>
<accession>A0A4U8Z362</accession>
<comment type="catalytic activity">
    <reaction evidence="1">
        <text>[protein]-peptidylproline (omega=180) = [protein]-peptidylproline (omega=0)</text>
        <dbReference type="Rhea" id="RHEA:16237"/>
        <dbReference type="Rhea" id="RHEA-COMP:10747"/>
        <dbReference type="Rhea" id="RHEA-COMP:10748"/>
        <dbReference type="ChEBI" id="CHEBI:83833"/>
        <dbReference type="ChEBI" id="CHEBI:83834"/>
        <dbReference type="EC" id="5.2.1.8"/>
    </reaction>
</comment>
<dbReference type="SUPFAM" id="SSF54534">
    <property type="entry name" value="FKBP-like"/>
    <property type="match status" value="1"/>
</dbReference>
<dbReference type="InterPro" id="IPR046357">
    <property type="entry name" value="PPIase_dom_sf"/>
</dbReference>
<keyword evidence="8 10" id="KW-0413">Isomerase</keyword>
<dbReference type="InterPro" id="IPR000297">
    <property type="entry name" value="PPIase_PpiC"/>
</dbReference>
<dbReference type="PANTHER" id="PTHR47245:SF2">
    <property type="entry name" value="PEPTIDYL-PROLYL CIS-TRANS ISOMERASE HP_0175-RELATED"/>
    <property type="match status" value="1"/>
</dbReference>
<feature type="domain" description="PpiC" evidence="9">
    <location>
        <begin position="105"/>
        <end position="207"/>
    </location>
</feature>
<protein>
    <recommendedName>
        <fullName evidence="4">Parvulin-like PPIase</fullName>
        <ecNumber evidence="3">5.2.1.8</ecNumber>
    </recommendedName>
    <alternativeName>
        <fullName evidence="6">Peptidyl-prolyl cis-trans isomerase plp</fullName>
    </alternativeName>
    <alternativeName>
        <fullName evidence="7">Rotamase plp</fullName>
    </alternativeName>
</protein>
<dbReference type="GO" id="GO:0003755">
    <property type="term" value="F:peptidyl-prolyl cis-trans isomerase activity"/>
    <property type="evidence" value="ECO:0007669"/>
    <property type="project" value="UniProtKB-KW"/>
</dbReference>
<dbReference type="PANTHER" id="PTHR47245">
    <property type="entry name" value="PEPTIDYLPROLYL ISOMERASE"/>
    <property type="match status" value="1"/>
</dbReference>
<dbReference type="OrthoDB" id="196786at2"/>
<evidence type="ECO:0000256" key="4">
    <source>
        <dbReference type="ARBA" id="ARBA00018370"/>
    </source>
</evidence>
<evidence type="ECO:0000256" key="3">
    <source>
        <dbReference type="ARBA" id="ARBA00013194"/>
    </source>
</evidence>
<name>A0A4U8Z362_METTU</name>
<gene>
    <name evidence="10" type="ORF">MTUNDRAET4_2918</name>
</gene>
<keyword evidence="5 8" id="KW-0697">Rotamase</keyword>
<proteinExistence type="inferred from homology"/>
<dbReference type="Gene3D" id="3.10.50.40">
    <property type="match status" value="1"/>
</dbReference>
<dbReference type="InterPro" id="IPR050245">
    <property type="entry name" value="PrsA_foldase"/>
</dbReference>
<dbReference type="EC" id="5.2.1.8" evidence="3"/>
<evidence type="ECO:0000256" key="8">
    <source>
        <dbReference type="PROSITE-ProRule" id="PRU00278"/>
    </source>
</evidence>
<evidence type="ECO:0000256" key="6">
    <source>
        <dbReference type="ARBA" id="ARBA00030642"/>
    </source>
</evidence>
<reference evidence="10 11" key="1">
    <citation type="submission" date="2019-03" db="EMBL/GenBank/DDBJ databases">
        <authorList>
            <person name="Kox A.R. M."/>
        </authorList>
    </citation>
    <scope>NUCLEOTIDE SEQUENCE [LARGE SCALE GENOMIC DNA]</scope>
    <source>
        <strain evidence="10">MTUNDRAET4 annotated genome</strain>
    </source>
</reference>
<sequence>MQTVTVNDVAIPHATIAREVQNHQAESPAVAWEQATRALVIRELLLQRARALDLVADPRTEDGARETDEESLIRLLLEREVITPKADDAVCRRYYDSNPARFRSPDLFEPAHILFKARRDDTDAYAKAEAQAAAVLADLQQHPGRFDSLARSLSDCSSATEGGRLGQIVRGETTPEFETFLVAMEPGQICPTLVRTRYGMHVLRLDRRIAGETLPFDAVRTQIATYLEERTWRRAVAQYIALVAGQARIAGFDLPAATSPLVQ</sequence>
<dbReference type="InterPro" id="IPR023058">
    <property type="entry name" value="PPIase_PpiC_CS"/>
</dbReference>
<organism evidence="10 11">
    <name type="scientific">Methylocella tundrae</name>
    <dbReference type="NCBI Taxonomy" id="227605"/>
    <lineage>
        <taxon>Bacteria</taxon>
        <taxon>Pseudomonadati</taxon>
        <taxon>Pseudomonadota</taxon>
        <taxon>Alphaproteobacteria</taxon>
        <taxon>Hyphomicrobiales</taxon>
        <taxon>Beijerinckiaceae</taxon>
        <taxon>Methylocella</taxon>
    </lineage>
</organism>
<dbReference type="RefSeq" id="WP_134490302.1">
    <property type="nucleotide sequence ID" value="NZ_CP139089.1"/>
</dbReference>
<dbReference type="AlphaFoldDB" id="A0A4U8Z362"/>
<evidence type="ECO:0000256" key="5">
    <source>
        <dbReference type="ARBA" id="ARBA00023110"/>
    </source>
</evidence>
<evidence type="ECO:0000313" key="11">
    <source>
        <dbReference type="Proteomes" id="UP000294360"/>
    </source>
</evidence>
<evidence type="ECO:0000256" key="7">
    <source>
        <dbReference type="ARBA" id="ARBA00031484"/>
    </source>
</evidence>
<evidence type="ECO:0000256" key="2">
    <source>
        <dbReference type="ARBA" id="ARBA00007656"/>
    </source>
</evidence>
<comment type="similarity">
    <text evidence="2">Belongs to the PpiC/parvulin rotamase family.</text>
</comment>
<dbReference type="PROSITE" id="PS01096">
    <property type="entry name" value="PPIC_PPIASE_1"/>
    <property type="match status" value="1"/>
</dbReference>